<dbReference type="Pfam" id="PF00067">
    <property type="entry name" value="p450"/>
    <property type="match status" value="1"/>
</dbReference>
<dbReference type="GO" id="GO:0004497">
    <property type="term" value="F:monooxygenase activity"/>
    <property type="evidence" value="ECO:0007669"/>
    <property type="project" value="UniProtKB-KW"/>
</dbReference>
<evidence type="ECO:0000256" key="7">
    <source>
        <dbReference type="ARBA" id="ARBA00023004"/>
    </source>
</evidence>
<dbReference type="PANTHER" id="PTHR24305">
    <property type="entry name" value="CYTOCHROME P450"/>
    <property type="match status" value="1"/>
</dbReference>
<evidence type="ECO:0000256" key="4">
    <source>
        <dbReference type="ARBA" id="ARBA00022617"/>
    </source>
</evidence>
<keyword evidence="8" id="KW-0503">Monooxygenase</keyword>
<dbReference type="AlphaFoldDB" id="A0A5C3NRW1"/>
<evidence type="ECO:0000256" key="3">
    <source>
        <dbReference type="ARBA" id="ARBA00010617"/>
    </source>
</evidence>
<reference evidence="9 10" key="1">
    <citation type="journal article" date="2019" name="Nat. Ecol. Evol.">
        <title>Megaphylogeny resolves global patterns of mushroom evolution.</title>
        <authorList>
            <person name="Varga T."/>
            <person name="Krizsan K."/>
            <person name="Foldi C."/>
            <person name="Dima B."/>
            <person name="Sanchez-Garcia M."/>
            <person name="Sanchez-Ramirez S."/>
            <person name="Szollosi G.J."/>
            <person name="Szarkandi J.G."/>
            <person name="Papp V."/>
            <person name="Albert L."/>
            <person name="Andreopoulos W."/>
            <person name="Angelini C."/>
            <person name="Antonin V."/>
            <person name="Barry K.W."/>
            <person name="Bougher N.L."/>
            <person name="Buchanan P."/>
            <person name="Buyck B."/>
            <person name="Bense V."/>
            <person name="Catcheside P."/>
            <person name="Chovatia M."/>
            <person name="Cooper J."/>
            <person name="Damon W."/>
            <person name="Desjardin D."/>
            <person name="Finy P."/>
            <person name="Geml J."/>
            <person name="Haridas S."/>
            <person name="Hughes K."/>
            <person name="Justo A."/>
            <person name="Karasinski D."/>
            <person name="Kautmanova I."/>
            <person name="Kiss B."/>
            <person name="Kocsube S."/>
            <person name="Kotiranta H."/>
            <person name="LaButti K.M."/>
            <person name="Lechner B.E."/>
            <person name="Liimatainen K."/>
            <person name="Lipzen A."/>
            <person name="Lukacs Z."/>
            <person name="Mihaltcheva S."/>
            <person name="Morgado L.N."/>
            <person name="Niskanen T."/>
            <person name="Noordeloos M.E."/>
            <person name="Ohm R.A."/>
            <person name="Ortiz-Santana B."/>
            <person name="Ovrebo C."/>
            <person name="Racz N."/>
            <person name="Riley R."/>
            <person name="Savchenko A."/>
            <person name="Shiryaev A."/>
            <person name="Soop K."/>
            <person name="Spirin V."/>
            <person name="Szebenyi C."/>
            <person name="Tomsovsky M."/>
            <person name="Tulloss R.E."/>
            <person name="Uehling J."/>
            <person name="Grigoriev I.V."/>
            <person name="Vagvolgyi C."/>
            <person name="Papp T."/>
            <person name="Martin F.M."/>
            <person name="Miettinen O."/>
            <person name="Hibbett D.S."/>
            <person name="Nagy L.G."/>
        </authorList>
    </citation>
    <scope>NUCLEOTIDE SEQUENCE [LARGE SCALE GENOMIC DNA]</scope>
    <source>
        <strain evidence="9 10">OMC1185</strain>
    </source>
</reference>
<keyword evidence="6" id="KW-0560">Oxidoreductase</keyword>
<dbReference type="InterPro" id="IPR001128">
    <property type="entry name" value="Cyt_P450"/>
</dbReference>
<comment type="cofactor">
    <cofactor evidence="1">
        <name>heme</name>
        <dbReference type="ChEBI" id="CHEBI:30413"/>
    </cofactor>
</comment>
<evidence type="ECO:0000313" key="9">
    <source>
        <dbReference type="EMBL" id="TFK56441.1"/>
    </source>
</evidence>
<dbReference type="Proteomes" id="UP000305948">
    <property type="component" value="Unassembled WGS sequence"/>
</dbReference>
<evidence type="ECO:0000256" key="1">
    <source>
        <dbReference type="ARBA" id="ARBA00001971"/>
    </source>
</evidence>
<sequence>MSQELLAAVLIYLTSVYLYRRWKSVSISHIQAPRAESFILGNFPEYFQSEVGECEFQWQERFGAAYRMKGLFGADRLVLADPKALQYMYQSAGTQFLKPTIRREISRMYIGRGIAWAEGQDHIRQRKVMAPAFGNIESRGMMPLFLREIANRMCEHWKDAIDAADNGRSAKIDVANWLSRATLDAIGEAIAAFGIKFGSMENKEDKLANAYHSLLMEAFGLPSRGRIFAQQLAAYFPMWVWQLIDRLPSRSLARLRTVAYEGDRVAKELVHQKLEAIKAGSEGLDKDVMSVLVQANLSASQENKLSDEELYAQMRTVLVAGHETSGNTLSFIVWELAKNPSCQDKIREETTSVLGAGAEYTMAQLDRMHYTLAVIKEVLRIHPVVYGPFLVAKEADVIPLSKPIIGVDGKAISFIPIGAGQVIQVSLDGYNRLKDVWGDDAHEFRPERWLELEQGKREVDSNFVGGTISCLGVIEMQVFVVEIVRNFQLSLPSDGKKVLRATSGVMAPVVAGEVEKGKQLPLMVELRE</sequence>
<dbReference type="OrthoDB" id="1470350at2759"/>
<dbReference type="Gene3D" id="1.10.630.10">
    <property type="entry name" value="Cytochrome P450"/>
    <property type="match status" value="1"/>
</dbReference>
<gene>
    <name evidence="9" type="ORF">OE88DRAFT_1709152</name>
</gene>
<organism evidence="9 10">
    <name type="scientific">Heliocybe sulcata</name>
    <dbReference type="NCBI Taxonomy" id="5364"/>
    <lineage>
        <taxon>Eukaryota</taxon>
        <taxon>Fungi</taxon>
        <taxon>Dikarya</taxon>
        <taxon>Basidiomycota</taxon>
        <taxon>Agaricomycotina</taxon>
        <taxon>Agaricomycetes</taxon>
        <taxon>Gloeophyllales</taxon>
        <taxon>Gloeophyllaceae</taxon>
        <taxon>Heliocybe</taxon>
    </lineage>
</organism>
<keyword evidence="5" id="KW-0479">Metal-binding</keyword>
<evidence type="ECO:0000256" key="5">
    <source>
        <dbReference type="ARBA" id="ARBA00022723"/>
    </source>
</evidence>
<evidence type="ECO:0000256" key="2">
    <source>
        <dbReference type="ARBA" id="ARBA00005179"/>
    </source>
</evidence>
<name>A0A5C3NRW1_9AGAM</name>
<dbReference type="GO" id="GO:0016705">
    <property type="term" value="F:oxidoreductase activity, acting on paired donors, with incorporation or reduction of molecular oxygen"/>
    <property type="evidence" value="ECO:0007669"/>
    <property type="project" value="InterPro"/>
</dbReference>
<evidence type="ECO:0000256" key="6">
    <source>
        <dbReference type="ARBA" id="ARBA00023002"/>
    </source>
</evidence>
<accession>A0A5C3NRW1</accession>
<dbReference type="GO" id="GO:0020037">
    <property type="term" value="F:heme binding"/>
    <property type="evidence" value="ECO:0007669"/>
    <property type="project" value="InterPro"/>
</dbReference>
<keyword evidence="4" id="KW-0349">Heme</keyword>
<protein>
    <submittedName>
        <fullName evidence="9">Cytochrome P450</fullName>
    </submittedName>
</protein>
<dbReference type="InterPro" id="IPR036396">
    <property type="entry name" value="Cyt_P450_sf"/>
</dbReference>
<dbReference type="SUPFAM" id="SSF48264">
    <property type="entry name" value="Cytochrome P450"/>
    <property type="match status" value="1"/>
</dbReference>
<proteinExistence type="inferred from homology"/>
<dbReference type="STRING" id="5364.A0A5C3NRW1"/>
<dbReference type="GO" id="GO:0005506">
    <property type="term" value="F:iron ion binding"/>
    <property type="evidence" value="ECO:0007669"/>
    <property type="project" value="InterPro"/>
</dbReference>
<dbReference type="EMBL" id="ML213503">
    <property type="protein sequence ID" value="TFK56441.1"/>
    <property type="molecule type" value="Genomic_DNA"/>
</dbReference>
<comment type="pathway">
    <text evidence="2">Secondary metabolite biosynthesis.</text>
</comment>
<keyword evidence="7" id="KW-0408">Iron</keyword>
<evidence type="ECO:0000313" key="10">
    <source>
        <dbReference type="Proteomes" id="UP000305948"/>
    </source>
</evidence>
<keyword evidence="10" id="KW-1185">Reference proteome</keyword>
<evidence type="ECO:0000256" key="8">
    <source>
        <dbReference type="ARBA" id="ARBA00023033"/>
    </source>
</evidence>
<dbReference type="InterPro" id="IPR050121">
    <property type="entry name" value="Cytochrome_P450_monoxygenase"/>
</dbReference>
<dbReference type="PRINTS" id="PR00385">
    <property type="entry name" value="P450"/>
</dbReference>
<dbReference type="PANTHER" id="PTHR24305:SF166">
    <property type="entry name" value="CYTOCHROME P450 12A4, MITOCHONDRIAL-RELATED"/>
    <property type="match status" value="1"/>
</dbReference>
<comment type="similarity">
    <text evidence="3">Belongs to the cytochrome P450 family.</text>
</comment>